<dbReference type="AlphaFoldDB" id="A0A8S1D0X3"/>
<dbReference type="OrthoDB" id="45670at2759"/>
<dbReference type="GO" id="GO:0019236">
    <property type="term" value="P:response to pheromone"/>
    <property type="evidence" value="ECO:0007669"/>
    <property type="project" value="InterPro"/>
</dbReference>
<keyword evidence="1" id="KW-1133">Transmembrane helix</keyword>
<protein>
    <recommendedName>
        <fullName evidence="3">GPR180/TMEM145 transmembrane domain-containing protein</fullName>
    </recommendedName>
</protein>
<dbReference type="PANTHER" id="PTHR23252">
    <property type="entry name" value="INTIMAL THICKNESS RECEPTOR-RELATED"/>
    <property type="match status" value="1"/>
</dbReference>
<feature type="transmembrane region" description="Helical" evidence="1">
    <location>
        <begin position="415"/>
        <end position="438"/>
    </location>
</feature>
<keyword evidence="5" id="KW-1185">Reference proteome</keyword>
<dbReference type="Proteomes" id="UP000494165">
    <property type="component" value="Unassembled WGS sequence"/>
</dbReference>
<comment type="caution">
    <text evidence="4">The sequence shown here is derived from an EMBL/GenBank/DDBJ whole genome shotgun (WGS) entry which is preliminary data.</text>
</comment>
<evidence type="ECO:0000256" key="1">
    <source>
        <dbReference type="SAM" id="Phobius"/>
    </source>
</evidence>
<feature type="transmembrane region" description="Helical" evidence="1">
    <location>
        <begin position="384"/>
        <end position="409"/>
    </location>
</feature>
<feature type="domain" description="GPR180/TMEM145 transmembrane" evidence="3">
    <location>
        <begin position="218"/>
        <end position="433"/>
    </location>
</feature>
<feature type="signal peptide" evidence="2">
    <location>
        <begin position="1"/>
        <end position="19"/>
    </location>
</feature>
<organism evidence="4 5">
    <name type="scientific">Cloeon dipterum</name>
    <dbReference type="NCBI Taxonomy" id="197152"/>
    <lineage>
        <taxon>Eukaryota</taxon>
        <taxon>Metazoa</taxon>
        <taxon>Ecdysozoa</taxon>
        <taxon>Arthropoda</taxon>
        <taxon>Hexapoda</taxon>
        <taxon>Insecta</taxon>
        <taxon>Pterygota</taxon>
        <taxon>Palaeoptera</taxon>
        <taxon>Ephemeroptera</taxon>
        <taxon>Pisciforma</taxon>
        <taxon>Baetidae</taxon>
        <taxon>Cloeon</taxon>
    </lineage>
</organism>
<dbReference type="GO" id="GO:0007186">
    <property type="term" value="P:G protein-coupled receptor signaling pathway"/>
    <property type="evidence" value="ECO:0007669"/>
    <property type="project" value="InterPro"/>
</dbReference>
<dbReference type="InterPro" id="IPR019336">
    <property type="entry name" value="GPR180/TMEM145_TM"/>
</dbReference>
<dbReference type="Pfam" id="PF10192">
    <property type="entry name" value="GPR180-TMEM145_TM"/>
    <property type="match status" value="1"/>
</dbReference>
<name>A0A8S1D0X3_9INSE</name>
<dbReference type="InterPro" id="IPR047831">
    <property type="entry name" value="GPR180/TMEM145"/>
</dbReference>
<reference evidence="4 5" key="1">
    <citation type="submission" date="2020-04" db="EMBL/GenBank/DDBJ databases">
        <authorList>
            <person name="Alioto T."/>
            <person name="Alioto T."/>
            <person name="Gomez Garrido J."/>
        </authorList>
    </citation>
    <scope>NUCLEOTIDE SEQUENCE [LARGE SCALE GENOMIC DNA]</scope>
</reference>
<evidence type="ECO:0000313" key="4">
    <source>
        <dbReference type="EMBL" id="CAB3373975.1"/>
    </source>
</evidence>
<gene>
    <name evidence="4" type="ORF">CLODIP_2_CD13493</name>
</gene>
<accession>A0A8S1D0X3</accession>
<feature type="transmembrane region" description="Helical" evidence="1">
    <location>
        <begin position="352"/>
        <end position="372"/>
    </location>
</feature>
<keyword evidence="1" id="KW-0472">Membrane</keyword>
<feature type="transmembrane region" description="Helical" evidence="1">
    <location>
        <begin position="276"/>
        <end position="299"/>
    </location>
</feature>
<evidence type="ECO:0000259" key="3">
    <source>
        <dbReference type="Pfam" id="PF10192"/>
    </source>
</evidence>
<dbReference type="PANTHER" id="PTHR23252:SF43">
    <property type="entry name" value="INTIMAL THICKNESS RELATED RECEPTOR IRP DOMAIN-CONTAINING PROTEIN"/>
    <property type="match status" value="1"/>
</dbReference>
<feature type="transmembrane region" description="Helical" evidence="1">
    <location>
        <begin position="244"/>
        <end position="264"/>
    </location>
</feature>
<dbReference type="EMBL" id="CADEPI010000092">
    <property type="protein sequence ID" value="CAB3373975.1"/>
    <property type="molecule type" value="Genomic_DNA"/>
</dbReference>
<keyword evidence="2" id="KW-0732">Signal</keyword>
<keyword evidence="1" id="KW-0812">Transmembrane</keyword>
<feature type="transmembrane region" description="Helical" evidence="1">
    <location>
        <begin position="311"/>
        <end position="332"/>
    </location>
</feature>
<evidence type="ECO:0000256" key="2">
    <source>
        <dbReference type="SAM" id="SignalP"/>
    </source>
</evidence>
<feature type="chain" id="PRO_5035808138" description="GPR180/TMEM145 transmembrane domain-containing protein" evidence="2">
    <location>
        <begin position="20"/>
        <end position="498"/>
    </location>
</feature>
<sequence>MRPTAVCVVLLSVICVARSAHLRGTWNTADFFHFLAKFGIQKANMHNARDSLGYIYGNVTTAMASSATVTLAVLDRGFFLEYYGNRTVVDGELACRRMMHKIDGAAYDAACNDRGKDFLRRVPCPLGGLCDDEDPANVINGHQFTFTIQDLVQPRFWYLSLVACYRNETTCQWHHLNESLQIDYDLWLVNGNPNASHHNALELQFSFDKQNTLEISFLFLLIYVILVPLQIHAVMHQKHPVTRLFLASVMLEMVAMLLEVVHGAKYAVDGVGVTDVAVAGDILDILSRTLFMLLLLLLAKGWAITRIELTWKPLVFGIWMLYGVVHILLYVWNTTEVDIIEDIDEYQTWPGWLILIFRTLIMGWFLLELRYTMLHEHNAQKLNFLLHFGASALVWFIYLPIIALIALQISSLYRFKLILGITYSADALAYCVICHLLWPTRSEQYLLLADSGYLGDELDEFNEAPHVVNSYAGFVSNGELLLTGSSNSSPRESFSVSA</sequence>
<feature type="transmembrane region" description="Helical" evidence="1">
    <location>
        <begin position="215"/>
        <end position="235"/>
    </location>
</feature>
<proteinExistence type="predicted"/>
<evidence type="ECO:0000313" key="5">
    <source>
        <dbReference type="Proteomes" id="UP000494165"/>
    </source>
</evidence>